<feature type="transmembrane region" description="Helical" evidence="1">
    <location>
        <begin position="43"/>
        <end position="65"/>
    </location>
</feature>
<keyword evidence="1" id="KW-1133">Transmembrane helix</keyword>
<reference evidence="2 3" key="1">
    <citation type="submission" date="2019-09" db="EMBL/GenBank/DDBJ databases">
        <authorList>
            <person name="Chandra G."/>
            <person name="Truman W A."/>
        </authorList>
    </citation>
    <scope>NUCLEOTIDE SEQUENCE [LARGE SCALE GENOMIC DNA]</scope>
    <source>
        <strain evidence="2">PS943</strain>
    </source>
</reference>
<dbReference type="AlphaFoldDB" id="A0A5E7W3M6"/>
<dbReference type="EMBL" id="CABVJH010000002">
    <property type="protein sequence ID" value="VVQ29464.1"/>
    <property type="molecule type" value="Genomic_DNA"/>
</dbReference>
<keyword evidence="1" id="KW-0472">Membrane</keyword>
<accession>A0A5E7W3M6</accession>
<gene>
    <name evidence="2" type="ORF">PS943_01326</name>
</gene>
<keyword evidence="1" id="KW-0812">Transmembrane</keyword>
<organism evidence="2 3">
    <name type="scientific">Pseudomonas fluorescens</name>
    <dbReference type="NCBI Taxonomy" id="294"/>
    <lineage>
        <taxon>Bacteria</taxon>
        <taxon>Pseudomonadati</taxon>
        <taxon>Pseudomonadota</taxon>
        <taxon>Gammaproteobacteria</taxon>
        <taxon>Pseudomonadales</taxon>
        <taxon>Pseudomonadaceae</taxon>
        <taxon>Pseudomonas</taxon>
    </lineage>
</organism>
<evidence type="ECO:0000313" key="2">
    <source>
        <dbReference type="EMBL" id="VVQ29464.1"/>
    </source>
</evidence>
<evidence type="ECO:0000256" key="1">
    <source>
        <dbReference type="SAM" id="Phobius"/>
    </source>
</evidence>
<proteinExistence type="predicted"/>
<dbReference type="Proteomes" id="UP000325645">
    <property type="component" value="Unassembled WGS sequence"/>
</dbReference>
<sequence>MRSGSCSPILRLVHLAFGLCGSRATFASPVILTDGSEKMILGINLGLFAYTLAILLVGLTVAIDLRKRAARVSI</sequence>
<name>A0A5E7W3M6_PSEFL</name>
<evidence type="ECO:0000313" key="3">
    <source>
        <dbReference type="Proteomes" id="UP000325645"/>
    </source>
</evidence>
<protein>
    <submittedName>
        <fullName evidence="2">Uncharacterized protein</fullName>
    </submittedName>
</protein>